<dbReference type="STRING" id="1122198.SAMN02745729_10628"/>
<sequence>MLRLIMILTVILTFAGLPQVLQPLLMSGPPRLVMFNTEEVPHVINPHAPQRVQTQSSAVEEADKVTGPDLTSTQSWAELVMQPRSQS</sequence>
<name>A0A1H4DB97_9GAMM</name>
<dbReference type="AlphaFoldDB" id="A0A1H4DB97"/>
<accession>A0A1H4DB97</accession>
<gene>
    <name evidence="2" type="ORF">SAMN02745729_10628</name>
</gene>
<protein>
    <submittedName>
        <fullName evidence="2">Uncharacterized protein</fullName>
    </submittedName>
</protein>
<dbReference type="Proteomes" id="UP000242469">
    <property type="component" value="Unassembled WGS sequence"/>
</dbReference>
<feature type="region of interest" description="Disordered" evidence="1">
    <location>
        <begin position="46"/>
        <end position="87"/>
    </location>
</feature>
<dbReference type="EMBL" id="FNRJ01000006">
    <property type="protein sequence ID" value="SEA69818.1"/>
    <property type="molecule type" value="Genomic_DNA"/>
</dbReference>
<evidence type="ECO:0000256" key="1">
    <source>
        <dbReference type="SAM" id="MobiDB-lite"/>
    </source>
</evidence>
<organism evidence="2 3">
    <name type="scientific">Marinobacterium iners DSM 11526</name>
    <dbReference type="NCBI Taxonomy" id="1122198"/>
    <lineage>
        <taxon>Bacteria</taxon>
        <taxon>Pseudomonadati</taxon>
        <taxon>Pseudomonadota</taxon>
        <taxon>Gammaproteobacteria</taxon>
        <taxon>Oceanospirillales</taxon>
        <taxon>Oceanospirillaceae</taxon>
        <taxon>Marinobacterium</taxon>
    </lineage>
</organism>
<evidence type="ECO:0000313" key="2">
    <source>
        <dbReference type="EMBL" id="SEA69818.1"/>
    </source>
</evidence>
<keyword evidence="3" id="KW-1185">Reference proteome</keyword>
<proteinExistence type="predicted"/>
<reference evidence="3" key="1">
    <citation type="submission" date="2016-10" db="EMBL/GenBank/DDBJ databases">
        <authorList>
            <person name="Varghese N."/>
            <person name="Submissions S."/>
        </authorList>
    </citation>
    <scope>NUCLEOTIDE SEQUENCE [LARGE SCALE GENOMIC DNA]</scope>
    <source>
        <strain evidence="3">DSM 11526</strain>
    </source>
</reference>
<evidence type="ECO:0000313" key="3">
    <source>
        <dbReference type="Proteomes" id="UP000242469"/>
    </source>
</evidence>
<dbReference type="RefSeq" id="WP_091825883.1">
    <property type="nucleotide sequence ID" value="NZ_FNRJ01000006.1"/>
</dbReference>